<keyword evidence="1" id="KW-0812">Transmembrane</keyword>
<evidence type="ECO:0000313" key="2">
    <source>
        <dbReference type="EMBL" id="CAI8020272.1"/>
    </source>
</evidence>
<reference evidence="2" key="1">
    <citation type="submission" date="2023-03" db="EMBL/GenBank/DDBJ databases">
        <authorList>
            <person name="Steffen K."/>
            <person name="Cardenas P."/>
        </authorList>
    </citation>
    <scope>NUCLEOTIDE SEQUENCE</scope>
</reference>
<comment type="caution">
    <text evidence="2">The sequence shown here is derived from an EMBL/GenBank/DDBJ whole genome shotgun (WGS) entry which is preliminary data.</text>
</comment>
<organism evidence="2 3">
    <name type="scientific">Geodia barretti</name>
    <name type="common">Barrett's horny sponge</name>
    <dbReference type="NCBI Taxonomy" id="519541"/>
    <lineage>
        <taxon>Eukaryota</taxon>
        <taxon>Metazoa</taxon>
        <taxon>Porifera</taxon>
        <taxon>Demospongiae</taxon>
        <taxon>Heteroscleromorpha</taxon>
        <taxon>Tetractinellida</taxon>
        <taxon>Astrophorina</taxon>
        <taxon>Geodiidae</taxon>
        <taxon>Geodia</taxon>
    </lineage>
</organism>
<protein>
    <submittedName>
        <fullName evidence="2">Uncharacterized protein</fullName>
    </submittedName>
</protein>
<keyword evidence="3" id="KW-1185">Reference proteome</keyword>
<gene>
    <name evidence="2" type="ORF">GBAR_LOCUS12129</name>
</gene>
<dbReference type="Proteomes" id="UP001174909">
    <property type="component" value="Unassembled WGS sequence"/>
</dbReference>
<name>A0AA35S038_GEOBA</name>
<sequence length="183" mass="20400">MSRQRLASAVAALRPCRSLHMNSPRILCFVCGPLLLVVVDRLQLLDPVVGCPLVAVDLGPWPDVASDDREKSLCSTVWDNAHDPQCWRVRGIAEPKHPDLVGGSSSSVMLGLVAKETLIDLHNYSQHQWRVMVEKSPAADVAAIRIYLYCSLLVDLCFLCCIFHWILSSPPVHEYYPLLELQA</sequence>
<keyword evidence="1" id="KW-1133">Transmembrane helix</keyword>
<proteinExistence type="predicted"/>
<keyword evidence="1" id="KW-0472">Membrane</keyword>
<evidence type="ECO:0000256" key="1">
    <source>
        <dbReference type="SAM" id="Phobius"/>
    </source>
</evidence>
<feature type="transmembrane region" description="Helical" evidence="1">
    <location>
        <begin position="146"/>
        <end position="167"/>
    </location>
</feature>
<evidence type="ECO:0000313" key="3">
    <source>
        <dbReference type="Proteomes" id="UP001174909"/>
    </source>
</evidence>
<dbReference type="AlphaFoldDB" id="A0AA35S038"/>
<accession>A0AA35S038</accession>
<dbReference type="EMBL" id="CASHTH010001813">
    <property type="protein sequence ID" value="CAI8020272.1"/>
    <property type="molecule type" value="Genomic_DNA"/>
</dbReference>